<dbReference type="EMBL" id="FOAF01000001">
    <property type="protein sequence ID" value="SEK92495.1"/>
    <property type="molecule type" value="Genomic_DNA"/>
</dbReference>
<organism evidence="2 3">
    <name type="scientific">Olivibacter domesticus</name>
    <name type="common">Pseudosphingobacterium domesticum</name>
    <dbReference type="NCBI Taxonomy" id="407022"/>
    <lineage>
        <taxon>Bacteria</taxon>
        <taxon>Pseudomonadati</taxon>
        <taxon>Bacteroidota</taxon>
        <taxon>Sphingobacteriia</taxon>
        <taxon>Sphingobacteriales</taxon>
        <taxon>Sphingobacteriaceae</taxon>
        <taxon>Olivibacter</taxon>
    </lineage>
</organism>
<evidence type="ECO:0000313" key="2">
    <source>
        <dbReference type="EMBL" id="SEK92495.1"/>
    </source>
</evidence>
<dbReference type="STRING" id="407022.SAMN05661044_01521"/>
<name>A0A1H7L286_OLID1</name>
<keyword evidence="3" id="KW-1185">Reference proteome</keyword>
<dbReference type="RefSeq" id="WP_093321328.1">
    <property type="nucleotide sequence ID" value="NZ_FOAF01000001.1"/>
</dbReference>
<keyword evidence="1" id="KW-0472">Membrane</keyword>
<dbReference type="InterPro" id="IPR007498">
    <property type="entry name" value="PqiA-like"/>
</dbReference>
<feature type="transmembrane region" description="Helical" evidence="1">
    <location>
        <begin position="240"/>
        <end position="261"/>
    </location>
</feature>
<dbReference type="Pfam" id="PF04403">
    <property type="entry name" value="PqiA"/>
    <property type="match status" value="1"/>
</dbReference>
<feature type="transmembrane region" description="Helical" evidence="1">
    <location>
        <begin position="308"/>
        <end position="333"/>
    </location>
</feature>
<proteinExistence type="predicted"/>
<feature type="transmembrane region" description="Helical" evidence="1">
    <location>
        <begin position="354"/>
        <end position="374"/>
    </location>
</feature>
<dbReference type="Proteomes" id="UP000199421">
    <property type="component" value="Unassembled WGS sequence"/>
</dbReference>
<dbReference type="AlphaFoldDB" id="A0A1H7L286"/>
<feature type="transmembrane region" description="Helical" evidence="1">
    <location>
        <begin position="208"/>
        <end position="228"/>
    </location>
</feature>
<feature type="transmembrane region" description="Helical" evidence="1">
    <location>
        <begin position="397"/>
        <end position="415"/>
    </location>
</feature>
<sequence>MLKKTNYLFHAGLGIVLLAMIYCGYKEVSLSHYQKEVMEDYSTVNSVAFGLLSIDKWEDKIVKIVDRQIQNFNFTPKEKADLQKEIEKILHAMIDKAIATINEKQKSIGGKIRKAAVNIFVNEEKLHEQVPEFALTIVNEISKPSTKKTLKNLAGEKIEDLTESTFDSSMNAQRKVTRAIFKKYKVNSAQSFEKKASELFEKVRFRGYMYFSALFVGLLLFLTLWRIWRNREELHAPLFIYSLLAAAIVLTTGVSSVMIEVEARLEKIDFHLLGEHLIFENQILFFQSKSIIDVVFVLVKNAEFDSVIIGFLIFTFSVLFPLGKLICSGIYILNEKMRVNKVIYFFAFKSGKWSMADVMVVAIMMTYIGLNSLLNSQLSDLNIKEESFTSIATNNTALQPGFVVFLTFVLYGLTLSEILQRITQKNIDNTTRPVKQT</sequence>
<evidence type="ECO:0000313" key="3">
    <source>
        <dbReference type="Proteomes" id="UP000199421"/>
    </source>
</evidence>
<reference evidence="3" key="1">
    <citation type="submission" date="2016-10" db="EMBL/GenBank/DDBJ databases">
        <authorList>
            <person name="Varghese N."/>
            <person name="Submissions S."/>
        </authorList>
    </citation>
    <scope>NUCLEOTIDE SEQUENCE [LARGE SCALE GENOMIC DNA]</scope>
    <source>
        <strain evidence="3">DSM 18733</strain>
    </source>
</reference>
<dbReference type="OrthoDB" id="9800207at2"/>
<keyword evidence="1" id="KW-1133">Transmembrane helix</keyword>
<accession>A0A1H7L286</accession>
<keyword evidence="1" id="KW-0812">Transmembrane</keyword>
<protein>
    <submittedName>
        <fullName evidence="2">Paraquat-inducible protein A</fullName>
    </submittedName>
</protein>
<feature type="transmembrane region" description="Helical" evidence="1">
    <location>
        <begin position="6"/>
        <end position="25"/>
    </location>
</feature>
<gene>
    <name evidence="2" type="ORF">SAMN05661044_01521</name>
</gene>
<evidence type="ECO:0000256" key="1">
    <source>
        <dbReference type="SAM" id="Phobius"/>
    </source>
</evidence>